<evidence type="ECO:0000313" key="3">
    <source>
        <dbReference type="Proteomes" id="UP001443914"/>
    </source>
</evidence>
<evidence type="ECO:0000256" key="1">
    <source>
        <dbReference type="SAM" id="MobiDB-lite"/>
    </source>
</evidence>
<proteinExistence type="predicted"/>
<name>A0AAW1IGF0_SAPOF</name>
<sequence length="190" mass="21452">MATSSPSTTLPWRPSLYSSTSISSRTKLNNLSLSPPLRPPSSSSSSSTAVGVVFRRGDFEAFKKRVTFGETWREAWRVANDGFEQVVYDAKKAADRFDRRYDVSRRISSAAEFASVRAREIDQIFLPSVAVYWHGYFFVWQTDSNSSILEARNRETWGQSSQYSNRCNVFGCFSDGAGAWRIVQSDCSSY</sequence>
<evidence type="ECO:0000313" key="2">
    <source>
        <dbReference type="EMBL" id="KAK9689154.1"/>
    </source>
</evidence>
<feature type="compositionally biased region" description="Polar residues" evidence="1">
    <location>
        <begin position="1"/>
        <end position="10"/>
    </location>
</feature>
<reference evidence="2" key="1">
    <citation type="submission" date="2024-03" db="EMBL/GenBank/DDBJ databases">
        <title>WGS assembly of Saponaria officinalis var. Norfolk2.</title>
        <authorList>
            <person name="Jenkins J."/>
            <person name="Shu S."/>
            <person name="Grimwood J."/>
            <person name="Barry K."/>
            <person name="Goodstein D."/>
            <person name="Schmutz J."/>
            <person name="Leebens-Mack J."/>
            <person name="Osbourn A."/>
        </authorList>
    </citation>
    <scope>NUCLEOTIDE SEQUENCE [LARGE SCALE GENOMIC DNA]</scope>
    <source>
        <strain evidence="2">JIC</strain>
    </source>
</reference>
<protein>
    <submittedName>
        <fullName evidence="2">Uncharacterized protein</fullName>
    </submittedName>
</protein>
<keyword evidence="3" id="KW-1185">Reference proteome</keyword>
<dbReference type="Proteomes" id="UP001443914">
    <property type="component" value="Unassembled WGS sequence"/>
</dbReference>
<dbReference type="AlphaFoldDB" id="A0AAW1IGF0"/>
<organism evidence="2 3">
    <name type="scientific">Saponaria officinalis</name>
    <name type="common">Common soapwort</name>
    <name type="synonym">Lychnis saponaria</name>
    <dbReference type="NCBI Taxonomy" id="3572"/>
    <lineage>
        <taxon>Eukaryota</taxon>
        <taxon>Viridiplantae</taxon>
        <taxon>Streptophyta</taxon>
        <taxon>Embryophyta</taxon>
        <taxon>Tracheophyta</taxon>
        <taxon>Spermatophyta</taxon>
        <taxon>Magnoliopsida</taxon>
        <taxon>eudicotyledons</taxon>
        <taxon>Gunneridae</taxon>
        <taxon>Pentapetalae</taxon>
        <taxon>Caryophyllales</taxon>
        <taxon>Caryophyllaceae</taxon>
        <taxon>Caryophylleae</taxon>
        <taxon>Saponaria</taxon>
    </lineage>
</organism>
<comment type="caution">
    <text evidence="2">The sequence shown here is derived from an EMBL/GenBank/DDBJ whole genome shotgun (WGS) entry which is preliminary data.</text>
</comment>
<accession>A0AAW1IGF0</accession>
<feature type="region of interest" description="Disordered" evidence="1">
    <location>
        <begin position="1"/>
        <end position="48"/>
    </location>
</feature>
<dbReference type="PANTHER" id="PTHR36356:SF1">
    <property type="entry name" value="EXPRESSED PROTEIN"/>
    <property type="match status" value="1"/>
</dbReference>
<gene>
    <name evidence="2" type="ORF">RND81_09G039000</name>
</gene>
<dbReference type="EMBL" id="JBDFQZ010000009">
    <property type="protein sequence ID" value="KAK9689154.1"/>
    <property type="molecule type" value="Genomic_DNA"/>
</dbReference>
<dbReference type="PANTHER" id="PTHR36356">
    <property type="entry name" value="EXPRESSED PROTEIN"/>
    <property type="match status" value="1"/>
</dbReference>
<feature type="compositionally biased region" description="Low complexity" evidence="1">
    <location>
        <begin position="15"/>
        <end position="47"/>
    </location>
</feature>
<dbReference type="GO" id="GO:0009507">
    <property type="term" value="C:chloroplast"/>
    <property type="evidence" value="ECO:0007669"/>
    <property type="project" value="TreeGrafter"/>
</dbReference>